<name>A0ACC2IIF5_9PEZI</name>
<proteinExistence type="predicted"/>
<evidence type="ECO:0000313" key="2">
    <source>
        <dbReference type="Proteomes" id="UP001153334"/>
    </source>
</evidence>
<reference evidence="1" key="1">
    <citation type="submission" date="2022-11" db="EMBL/GenBank/DDBJ databases">
        <title>Genome Sequence of Nemania bipapillata.</title>
        <authorList>
            <person name="Buettner E."/>
        </authorList>
    </citation>
    <scope>NUCLEOTIDE SEQUENCE</scope>
    <source>
        <strain evidence="1">CP14</strain>
    </source>
</reference>
<accession>A0ACC2IIF5</accession>
<evidence type="ECO:0000313" key="1">
    <source>
        <dbReference type="EMBL" id="KAJ8114953.1"/>
    </source>
</evidence>
<keyword evidence="2" id="KW-1185">Reference proteome</keyword>
<organism evidence="1 2">
    <name type="scientific">Nemania bipapillata</name>
    <dbReference type="NCBI Taxonomy" id="110536"/>
    <lineage>
        <taxon>Eukaryota</taxon>
        <taxon>Fungi</taxon>
        <taxon>Dikarya</taxon>
        <taxon>Ascomycota</taxon>
        <taxon>Pezizomycotina</taxon>
        <taxon>Sordariomycetes</taxon>
        <taxon>Xylariomycetidae</taxon>
        <taxon>Xylariales</taxon>
        <taxon>Xylariaceae</taxon>
        <taxon>Nemania</taxon>
    </lineage>
</organism>
<dbReference type="Proteomes" id="UP001153334">
    <property type="component" value="Unassembled WGS sequence"/>
</dbReference>
<sequence>MEKIYQHASKTVVYLGDKSADSELAAEYLENHMWRVRGAIADFMNQRRVAEDAAEMMQICIKTLGVSQEKLFEGFDQYAVQKALMNLLSRPWFRRIWVIQEFVVSPTVDMYCGKTKCEWGSFAMMFYHSFKEAKVNWDHIVSPKERIYFFRGLTQIMQMHELRNKFHDKDDDNQKSNLIWLLSRCRTAEATMPVDRIFALLNLSSDLHNLKPDYLKPKADVYRELAEVALKNGDSITIIISEAALTNRTDPSLPSWVPDWSEAPVRINLSQILIASKTIKFFDADGSRSGIQRTPRPIPRIEGNVLFIKGVIVQTIAIVGPNRSALGTNMDEAPNLTNLITILSYIQMFLEMEIEYPTGEDKSTVAGVVLEADQLKGPRDLASFWENTHSRDLFIEPELSSLGPDAGPISEAMRLRRLEDPQGYANMCRAVAGRRFAITDQAYIGLVPDMAADGDKICILQGFNVPFVLKKMGEHYKLIGDAYIHGIMLGEAFLRDSALKESMVEIAIC</sequence>
<protein>
    <submittedName>
        <fullName evidence="1">Uncharacterized protein</fullName>
    </submittedName>
</protein>
<comment type="caution">
    <text evidence="1">The sequence shown here is derived from an EMBL/GenBank/DDBJ whole genome shotgun (WGS) entry which is preliminary data.</text>
</comment>
<dbReference type="EMBL" id="JAPESX010001356">
    <property type="protein sequence ID" value="KAJ8114953.1"/>
    <property type="molecule type" value="Genomic_DNA"/>
</dbReference>
<gene>
    <name evidence="1" type="ORF">ONZ43_g4782</name>
</gene>